<reference evidence="1" key="1">
    <citation type="submission" date="2022-11" db="EMBL/GenBank/DDBJ databases">
        <title>Genome Sequence of Nemania bipapillata.</title>
        <authorList>
            <person name="Buettner E."/>
        </authorList>
    </citation>
    <scope>NUCLEOTIDE SEQUENCE</scope>
    <source>
        <strain evidence="1">CP14</strain>
    </source>
</reference>
<accession>A0ACC2IKZ3</accession>
<proteinExistence type="predicted"/>
<evidence type="ECO:0000313" key="1">
    <source>
        <dbReference type="EMBL" id="KAJ8115798.1"/>
    </source>
</evidence>
<name>A0ACC2IKZ3_9PEZI</name>
<dbReference type="EMBL" id="JAPESX010001260">
    <property type="protein sequence ID" value="KAJ8115798.1"/>
    <property type="molecule type" value="Genomic_DNA"/>
</dbReference>
<keyword evidence="2" id="KW-1185">Reference proteome</keyword>
<protein>
    <submittedName>
        <fullName evidence="1">Uncharacterized protein</fullName>
    </submittedName>
</protein>
<gene>
    <name evidence="1" type="ORF">ONZ43_g4588</name>
</gene>
<sequence>MRLGLERSVAIHYGLGAFSQSNAISYIHGSSTWGAINIYDSQWGEAIERDVCVVGGGSSGVQGAVSLADINKTVILIEKSDHLGGHCTTYVDPETKTPVDYGVVIHQDIDAVTEFFDKFGVPIIKVLPETFTLPGAPVNHSLPALFYGTLRNDVDFRDGSAVNVSTDPESVTDGIARLIGILSQYSYLLEGGNIPDPLPEDLLLPFGAFLQRHHLEAVIPRYYQFSQGMGSLLHITTIYVVKYYNLDDLRLAKPYLTVGTGHISDAFAAAGEFLGPSNVLLGSVVVASNRTADRMELLVSSPSGSGNLKLLSCGQILYTIPPTLENLAGWDLSAHETAVFKQYTSANGYWTGLVTGVGLNQTESYWNAAKTTASHIPVLPALYNLVPVGVLNDTWLVKFGADTPAMDIDLVKRYIARDIRTLQQVNNVSSTTAADLKFLAFESHAPFQLQVSPEVIRAGFFNDLAALQGGFQGRMFYSGAAFHTHYTSLLWRFNKDIVIPLMANSSGGAGK</sequence>
<comment type="caution">
    <text evidence="1">The sequence shown here is derived from an EMBL/GenBank/DDBJ whole genome shotgun (WGS) entry which is preliminary data.</text>
</comment>
<evidence type="ECO:0000313" key="2">
    <source>
        <dbReference type="Proteomes" id="UP001153334"/>
    </source>
</evidence>
<dbReference type="Proteomes" id="UP001153334">
    <property type="component" value="Unassembled WGS sequence"/>
</dbReference>
<organism evidence="1 2">
    <name type="scientific">Nemania bipapillata</name>
    <dbReference type="NCBI Taxonomy" id="110536"/>
    <lineage>
        <taxon>Eukaryota</taxon>
        <taxon>Fungi</taxon>
        <taxon>Dikarya</taxon>
        <taxon>Ascomycota</taxon>
        <taxon>Pezizomycotina</taxon>
        <taxon>Sordariomycetes</taxon>
        <taxon>Xylariomycetidae</taxon>
        <taxon>Xylariales</taxon>
        <taxon>Xylariaceae</taxon>
        <taxon>Nemania</taxon>
    </lineage>
</organism>